<reference evidence="11" key="1">
    <citation type="submission" date="2018-04" db="EMBL/GenBank/DDBJ databases">
        <authorList>
            <person name="Go L.Y."/>
            <person name="Mitchell J.A."/>
        </authorList>
    </citation>
    <scope>NUCLEOTIDE SEQUENCE</scope>
    <source>
        <strain evidence="11">ARTV</strain>
    </source>
</reference>
<evidence type="ECO:0000313" key="11">
    <source>
        <dbReference type="EMBL" id="SSW94542.1"/>
    </source>
</evidence>
<dbReference type="InterPro" id="IPR006664">
    <property type="entry name" value="OMP_bac"/>
</dbReference>
<dbReference type="CDD" id="cd07185">
    <property type="entry name" value="OmpA_C-like"/>
    <property type="match status" value="1"/>
</dbReference>
<evidence type="ECO:0000256" key="4">
    <source>
        <dbReference type="ARBA" id="ARBA00023139"/>
    </source>
</evidence>
<evidence type="ECO:0000256" key="1">
    <source>
        <dbReference type="ARBA" id="ARBA00022618"/>
    </source>
</evidence>
<dbReference type="NCBIfam" id="TIGR02802">
    <property type="entry name" value="Pal_lipo"/>
    <property type="match status" value="1"/>
</dbReference>
<comment type="subcellular location">
    <subcellularLocation>
        <location evidence="8">Cell outer membrane</location>
        <topology evidence="8">Lipid-anchor</topology>
    </subcellularLocation>
</comment>
<gene>
    <name evidence="8 11" type="primary">pal</name>
    <name evidence="11" type="ORF">ARTV_0058</name>
</gene>
<dbReference type="PROSITE" id="PS01068">
    <property type="entry name" value="OMPA_1"/>
    <property type="match status" value="1"/>
</dbReference>
<dbReference type="InterPro" id="IPR039001">
    <property type="entry name" value="Pal"/>
</dbReference>
<evidence type="ECO:0000256" key="6">
    <source>
        <dbReference type="ARBA" id="ARBA00023288"/>
    </source>
</evidence>
<keyword evidence="5 8" id="KW-0998">Cell outer membrane</keyword>
<proteinExistence type="inferred from homology"/>
<keyword evidence="6 8" id="KW-0449">Lipoprotein</keyword>
<keyword evidence="1 8" id="KW-0132">Cell division</keyword>
<evidence type="ECO:0000256" key="3">
    <source>
        <dbReference type="ARBA" id="ARBA00023136"/>
    </source>
</evidence>
<evidence type="ECO:0000259" key="10">
    <source>
        <dbReference type="PROSITE" id="PS51123"/>
    </source>
</evidence>
<evidence type="ECO:0000256" key="7">
    <source>
        <dbReference type="ARBA" id="ARBA00023306"/>
    </source>
</evidence>
<dbReference type="GO" id="GO:0009279">
    <property type="term" value="C:cell outer membrane"/>
    <property type="evidence" value="ECO:0007669"/>
    <property type="project" value="UniProtKB-SubCell"/>
</dbReference>
<dbReference type="HAMAP" id="MF_02204">
    <property type="entry name" value="Pal"/>
    <property type="match status" value="1"/>
</dbReference>
<keyword evidence="7 8" id="KW-0131">Cell cycle</keyword>
<dbReference type="SUPFAM" id="SSF103088">
    <property type="entry name" value="OmpA-like"/>
    <property type="match status" value="1"/>
</dbReference>
<dbReference type="Gene3D" id="3.30.1330.60">
    <property type="entry name" value="OmpA-like domain"/>
    <property type="match status" value="1"/>
</dbReference>
<dbReference type="PANTHER" id="PTHR30329:SF21">
    <property type="entry name" value="LIPOPROTEIN YIAD-RELATED"/>
    <property type="match status" value="1"/>
</dbReference>
<sequence length="165" mass="18112" precursor="true">MQLNKVLKGLMLALPMLAVAACSSKKGNDKTGAENNVVDSNASLKAEQLASQQMQELQSNNIVYFGFDKYHVTPEYAQLLDQHATFLRGNPSVKITVEGHTDEKGTPEYNIALGERRANAVKIYLQSKGVNGEHIAIVSYGKEKPAIQGNDESAYAKNRRAILVY</sequence>
<evidence type="ECO:0000256" key="2">
    <source>
        <dbReference type="ARBA" id="ARBA00022729"/>
    </source>
</evidence>
<dbReference type="PRINTS" id="PR01021">
    <property type="entry name" value="OMPADOMAIN"/>
</dbReference>
<dbReference type="FunFam" id="3.30.1330.60:FF:000002">
    <property type="entry name" value="Peptidoglycan-associated lipoprotein"/>
    <property type="match status" value="1"/>
</dbReference>
<dbReference type="AlphaFoldDB" id="A0A3B0LVG8"/>
<protein>
    <recommendedName>
        <fullName evidence="8">Peptidoglycan-associated lipoprotein</fullName>
        <shortName evidence="8">PAL</shortName>
    </recommendedName>
</protein>
<keyword evidence="4 8" id="KW-0564">Palmitate</keyword>
<dbReference type="InterPro" id="IPR036737">
    <property type="entry name" value="OmpA-like_sf"/>
</dbReference>
<dbReference type="PANTHER" id="PTHR30329">
    <property type="entry name" value="STATOR ELEMENT OF FLAGELLAR MOTOR COMPLEX"/>
    <property type="match status" value="1"/>
</dbReference>
<comment type="similarity">
    <text evidence="8">Belongs to the Pal lipoprotein family.</text>
</comment>
<dbReference type="PROSITE" id="PS51257">
    <property type="entry name" value="PROKAR_LIPOPROTEIN"/>
    <property type="match status" value="1"/>
</dbReference>
<feature type="signal peptide" evidence="9">
    <location>
        <begin position="1"/>
        <end position="20"/>
    </location>
</feature>
<dbReference type="GO" id="GO:0051301">
    <property type="term" value="P:cell division"/>
    <property type="evidence" value="ECO:0007669"/>
    <property type="project" value="UniProtKB-UniRule"/>
</dbReference>
<organism evidence="11">
    <name type="scientific">Arsenophonus endosymbiont of Trialeurodes vaporariorum</name>
    <dbReference type="NCBI Taxonomy" id="235567"/>
    <lineage>
        <taxon>Bacteria</taxon>
        <taxon>Pseudomonadati</taxon>
        <taxon>Pseudomonadota</taxon>
        <taxon>Gammaproteobacteria</taxon>
        <taxon>Enterobacterales</taxon>
        <taxon>Morganellaceae</taxon>
        <taxon>Arsenophonus</taxon>
    </lineage>
</organism>
<comment type="subunit">
    <text evidence="8">The Tol-Pal system is composed of five core proteins: the inner membrane proteins TolA, TolQ and TolR, the periplasmic protein TolB and the outer membrane protein Pal. They form a network linking the inner and outer membranes and the peptidoglycan layer.</text>
</comment>
<accession>A0A3B0LVG8</accession>
<feature type="domain" description="OmpA-like" evidence="10">
    <location>
        <begin position="52"/>
        <end position="165"/>
    </location>
</feature>
<dbReference type="InterPro" id="IPR014169">
    <property type="entry name" value="Pal_lipo_C"/>
</dbReference>
<dbReference type="InterPro" id="IPR006665">
    <property type="entry name" value="OmpA-like"/>
</dbReference>
<dbReference type="InterPro" id="IPR050330">
    <property type="entry name" value="Bact_OuterMem_StrucFunc"/>
</dbReference>
<dbReference type="Pfam" id="PF00691">
    <property type="entry name" value="OmpA"/>
    <property type="match status" value="1"/>
</dbReference>
<keyword evidence="3 8" id="KW-0472">Membrane</keyword>
<name>A0A3B0LVG8_9GAMM</name>
<dbReference type="NCBIfam" id="NF008067">
    <property type="entry name" value="PRK10802.1"/>
    <property type="match status" value="1"/>
</dbReference>
<dbReference type="PROSITE" id="PS51123">
    <property type="entry name" value="OMPA_2"/>
    <property type="match status" value="1"/>
</dbReference>
<keyword evidence="2 8" id="KW-0732">Signal</keyword>
<feature type="chain" id="PRO_5017402256" description="Peptidoglycan-associated lipoprotein" evidence="9">
    <location>
        <begin position="21"/>
        <end position="165"/>
    </location>
</feature>
<dbReference type="EMBL" id="UFQR01000001">
    <property type="protein sequence ID" value="SSW94542.1"/>
    <property type="molecule type" value="Genomic_DNA"/>
</dbReference>
<evidence type="ECO:0000256" key="5">
    <source>
        <dbReference type="ARBA" id="ARBA00023237"/>
    </source>
</evidence>
<comment type="function">
    <text evidence="8">Part of the Tol-Pal system, which plays a role in outer membrane invagination during cell division and is important for maintaining outer membrane integrity.</text>
</comment>
<dbReference type="InterPro" id="IPR006690">
    <property type="entry name" value="OMPA-like_CS"/>
</dbReference>
<evidence type="ECO:0000256" key="9">
    <source>
        <dbReference type="SAM" id="SignalP"/>
    </source>
</evidence>
<evidence type="ECO:0000256" key="8">
    <source>
        <dbReference type="HAMAP-Rule" id="MF_02204"/>
    </source>
</evidence>